<dbReference type="EMBL" id="CP074694">
    <property type="protein sequence ID" value="QVL32378.1"/>
    <property type="molecule type" value="Genomic_DNA"/>
</dbReference>
<dbReference type="Proteomes" id="UP000676194">
    <property type="component" value="Chromosome"/>
</dbReference>
<accession>A0A8E6EY70</accession>
<evidence type="ECO:0000313" key="1">
    <source>
        <dbReference type="EMBL" id="QVL32378.1"/>
    </source>
</evidence>
<sequence length="124" mass="14286">MTFLELEDGGERVQRVTTAFWDKGGRLAASDTWELTQEHGAELILDEIMAPSDLAMNRWRLAYEMNDDQIDFSTTLFSRKLDRPPARLILSSTEAKWLRTQSKDSQAFDLCCQMLKEMDIIVLP</sequence>
<keyword evidence="2" id="KW-1185">Reference proteome</keyword>
<dbReference type="KEGG" id="tsph:KIH39_00210"/>
<organism evidence="1 2">
    <name type="scientific">Telmatocola sphagniphila</name>
    <dbReference type="NCBI Taxonomy" id="1123043"/>
    <lineage>
        <taxon>Bacteria</taxon>
        <taxon>Pseudomonadati</taxon>
        <taxon>Planctomycetota</taxon>
        <taxon>Planctomycetia</taxon>
        <taxon>Gemmatales</taxon>
        <taxon>Gemmataceae</taxon>
    </lineage>
</organism>
<name>A0A8E6EY70_9BACT</name>
<gene>
    <name evidence="1" type="ORF">KIH39_00210</name>
</gene>
<reference evidence="1" key="1">
    <citation type="submission" date="2021-05" db="EMBL/GenBank/DDBJ databases">
        <title>Complete genome sequence of the cellulolytic planctomycete Telmatocola sphagniphila SP2T and characterization of the first cellulase from planctomycetes.</title>
        <authorList>
            <person name="Rakitin A.L."/>
            <person name="Beletsky A.V."/>
            <person name="Naumoff D.G."/>
            <person name="Kulichevskaya I.S."/>
            <person name="Mardanov A.V."/>
            <person name="Ravin N.V."/>
            <person name="Dedysh S.N."/>
        </authorList>
    </citation>
    <scope>NUCLEOTIDE SEQUENCE</scope>
    <source>
        <strain evidence="1">SP2T</strain>
    </source>
</reference>
<evidence type="ECO:0000313" key="2">
    <source>
        <dbReference type="Proteomes" id="UP000676194"/>
    </source>
</evidence>
<protein>
    <submittedName>
        <fullName evidence="1">Uncharacterized protein</fullName>
    </submittedName>
</protein>
<dbReference type="RefSeq" id="WP_213497271.1">
    <property type="nucleotide sequence ID" value="NZ_CP074694.1"/>
</dbReference>
<proteinExistence type="predicted"/>
<dbReference type="AlphaFoldDB" id="A0A8E6EY70"/>